<evidence type="ECO:0000259" key="11">
    <source>
        <dbReference type="PROSITE" id="PS50111"/>
    </source>
</evidence>
<dbReference type="RefSeq" id="WP_092389206.1">
    <property type="nucleotide sequence ID" value="NZ_LT629787.1"/>
</dbReference>
<organism evidence="13 14">
    <name type="scientific">Halopseudomonas salegens</name>
    <dbReference type="NCBI Taxonomy" id="1434072"/>
    <lineage>
        <taxon>Bacteria</taxon>
        <taxon>Pseudomonadati</taxon>
        <taxon>Pseudomonadota</taxon>
        <taxon>Gammaproteobacteria</taxon>
        <taxon>Pseudomonadales</taxon>
        <taxon>Pseudomonadaceae</taxon>
        <taxon>Halopseudomonas</taxon>
    </lineage>
</organism>
<name>A0A1H2HY46_9GAMM</name>
<dbReference type="Proteomes" id="UP000243924">
    <property type="component" value="Chromosome I"/>
</dbReference>
<evidence type="ECO:0000256" key="4">
    <source>
        <dbReference type="ARBA" id="ARBA00023136"/>
    </source>
</evidence>
<evidence type="ECO:0000256" key="9">
    <source>
        <dbReference type="SAM" id="MobiDB-lite"/>
    </source>
</evidence>
<feature type="coiled-coil region" evidence="8">
    <location>
        <begin position="411"/>
        <end position="490"/>
    </location>
</feature>
<evidence type="ECO:0000256" key="6">
    <source>
        <dbReference type="ARBA" id="ARBA00029447"/>
    </source>
</evidence>
<evidence type="ECO:0000256" key="2">
    <source>
        <dbReference type="ARBA" id="ARBA00022692"/>
    </source>
</evidence>
<dbReference type="AlphaFoldDB" id="A0A1H2HY46"/>
<keyword evidence="2 10" id="KW-0812">Transmembrane</keyword>
<evidence type="ECO:0000256" key="5">
    <source>
        <dbReference type="ARBA" id="ARBA00023224"/>
    </source>
</evidence>
<dbReference type="FunFam" id="1.10.287.950:FF:000001">
    <property type="entry name" value="Methyl-accepting chemotaxis sensory transducer"/>
    <property type="match status" value="1"/>
</dbReference>
<feature type="domain" description="Methyl-accepting transducer" evidence="11">
    <location>
        <begin position="263"/>
        <end position="499"/>
    </location>
</feature>
<feature type="domain" description="HAMP" evidence="12">
    <location>
        <begin position="205"/>
        <end position="258"/>
    </location>
</feature>
<dbReference type="PANTHER" id="PTHR32089">
    <property type="entry name" value="METHYL-ACCEPTING CHEMOTAXIS PROTEIN MCPB"/>
    <property type="match status" value="1"/>
</dbReference>
<dbReference type="PROSITE" id="PS50111">
    <property type="entry name" value="CHEMOTAXIS_TRANSDUC_2"/>
    <property type="match status" value="1"/>
</dbReference>
<dbReference type="OrthoDB" id="2489132at2"/>
<keyword evidence="4 10" id="KW-0472">Membrane</keyword>
<evidence type="ECO:0000259" key="12">
    <source>
        <dbReference type="PROSITE" id="PS50885"/>
    </source>
</evidence>
<dbReference type="CDD" id="cd06225">
    <property type="entry name" value="HAMP"/>
    <property type="match status" value="1"/>
</dbReference>
<keyword evidence="14" id="KW-1185">Reference proteome</keyword>
<evidence type="ECO:0000256" key="3">
    <source>
        <dbReference type="ARBA" id="ARBA00022989"/>
    </source>
</evidence>
<dbReference type="PANTHER" id="PTHR32089:SF119">
    <property type="entry name" value="METHYL-ACCEPTING CHEMOTAXIS PROTEIN CTPL"/>
    <property type="match status" value="1"/>
</dbReference>
<evidence type="ECO:0000313" key="14">
    <source>
        <dbReference type="Proteomes" id="UP000243924"/>
    </source>
</evidence>
<accession>A0A1H2HY46</accession>
<dbReference type="EMBL" id="LT629787">
    <property type="protein sequence ID" value="SDU36616.1"/>
    <property type="molecule type" value="Genomic_DNA"/>
</dbReference>
<sequence>MKKNFSIRFLLLATLASAFTLVLAFTLLYANYTQREHMEEYSSKYVHGLQKSFFDAINTMMVTGTIGQKEMLRERMMAPESVLDVRVVRSDVLNALYGPGADYQQQRSEQEMEALQGERLEFYSENDQGRVYTLIEPIVAMADYQGVNCLMCHQAQEGDILGAVRVDYSLAESDARLQGQLLTSGGVQILIFILAFVATALVLARLVISRLRLLHDRMESIADNSDLTIRLDDSRDDEIGYVARAFNRMVGQINVSMHAVMDNAGKVQLAAQQIASKAQTTVREVVAQKDNTDQVASATTELAASAVEVRENAINTSRKSQDTADAASSGERQAHTAVAGIEQLNGEVQEGARRIAELGQRTNSMNVMLTEIANIADQTNLLALNAAIEAARAGESGRGFSVVADEVRALASRTQDSTEEIRRTIESLKREVAECVDTMEQASSRAGQQVESILQVESELQTIATAIREITELNQQMENAADEQSKVSEAVSGNLEEISQSAEQTAQDARETERISADLLAMAEALRETINQFRLDQAGKSGQQKDK</sequence>
<comment type="similarity">
    <text evidence="6">Belongs to the methyl-accepting chemotaxis (MCP) protein family.</text>
</comment>
<comment type="subcellular location">
    <subcellularLocation>
        <location evidence="1">Membrane</location>
        <topology evidence="1">Multi-pass membrane protein</topology>
    </subcellularLocation>
</comment>
<evidence type="ECO:0000313" key="13">
    <source>
        <dbReference type="EMBL" id="SDU36616.1"/>
    </source>
</evidence>
<dbReference type="PROSITE" id="PS50885">
    <property type="entry name" value="HAMP"/>
    <property type="match status" value="1"/>
</dbReference>
<protein>
    <submittedName>
        <fullName evidence="13">Methyl-accepting chemotaxis protein</fullName>
    </submittedName>
</protein>
<keyword evidence="5 7" id="KW-0807">Transducer</keyword>
<evidence type="ECO:0000256" key="8">
    <source>
        <dbReference type="SAM" id="Coils"/>
    </source>
</evidence>
<dbReference type="SMART" id="SM00283">
    <property type="entry name" value="MA"/>
    <property type="match status" value="1"/>
</dbReference>
<dbReference type="STRING" id="1434072.SAMN05216210_3393"/>
<keyword evidence="3 10" id="KW-1133">Transmembrane helix</keyword>
<dbReference type="Pfam" id="PF00672">
    <property type="entry name" value="HAMP"/>
    <property type="match status" value="1"/>
</dbReference>
<dbReference type="InterPro" id="IPR003660">
    <property type="entry name" value="HAMP_dom"/>
</dbReference>
<dbReference type="Pfam" id="PF00015">
    <property type="entry name" value="MCPsignal"/>
    <property type="match status" value="1"/>
</dbReference>
<dbReference type="SMART" id="SM00304">
    <property type="entry name" value="HAMP"/>
    <property type="match status" value="2"/>
</dbReference>
<evidence type="ECO:0000256" key="7">
    <source>
        <dbReference type="PROSITE-ProRule" id="PRU00284"/>
    </source>
</evidence>
<dbReference type="SUPFAM" id="SSF58104">
    <property type="entry name" value="Methyl-accepting chemotaxis protein (MCP) signaling domain"/>
    <property type="match status" value="1"/>
</dbReference>
<dbReference type="Gene3D" id="3.30.450.290">
    <property type="match status" value="1"/>
</dbReference>
<evidence type="ECO:0000256" key="10">
    <source>
        <dbReference type="SAM" id="Phobius"/>
    </source>
</evidence>
<proteinExistence type="inferred from homology"/>
<feature type="region of interest" description="Disordered" evidence="9">
    <location>
        <begin position="314"/>
        <end position="334"/>
    </location>
</feature>
<dbReference type="InterPro" id="IPR004089">
    <property type="entry name" value="MCPsignal_dom"/>
</dbReference>
<feature type="transmembrane region" description="Helical" evidence="10">
    <location>
        <begin position="189"/>
        <end position="208"/>
    </location>
</feature>
<gene>
    <name evidence="13" type="ORF">SAMN05216210_3393</name>
</gene>
<dbReference type="GO" id="GO:0007165">
    <property type="term" value="P:signal transduction"/>
    <property type="evidence" value="ECO:0007669"/>
    <property type="project" value="UniProtKB-KW"/>
</dbReference>
<dbReference type="GO" id="GO:0016020">
    <property type="term" value="C:membrane"/>
    <property type="evidence" value="ECO:0007669"/>
    <property type="project" value="UniProtKB-SubCell"/>
</dbReference>
<dbReference type="Gene3D" id="1.10.287.950">
    <property type="entry name" value="Methyl-accepting chemotaxis protein"/>
    <property type="match status" value="1"/>
</dbReference>
<reference evidence="14" key="1">
    <citation type="submission" date="2016-10" db="EMBL/GenBank/DDBJ databases">
        <authorList>
            <person name="Varghese N."/>
            <person name="Submissions S."/>
        </authorList>
    </citation>
    <scope>NUCLEOTIDE SEQUENCE [LARGE SCALE GENOMIC DNA]</scope>
    <source>
        <strain evidence="14">CECT 8338</strain>
    </source>
</reference>
<keyword evidence="8" id="KW-0175">Coiled coil</keyword>
<evidence type="ECO:0000256" key="1">
    <source>
        <dbReference type="ARBA" id="ARBA00004141"/>
    </source>
</evidence>
<dbReference type="GO" id="GO:0006935">
    <property type="term" value="P:chemotaxis"/>
    <property type="evidence" value="ECO:0007669"/>
    <property type="project" value="UniProtKB-ARBA"/>
</dbReference>